<dbReference type="Proteomes" id="UP000053257">
    <property type="component" value="Unassembled WGS sequence"/>
</dbReference>
<feature type="chain" id="PRO_5002180223" description="Carbohydrate-binding module family 13 protein" evidence="2">
    <location>
        <begin position="18"/>
        <end position="377"/>
    </location>
</feature>
<feature type="region of interest" description="Disordered" evidence="1">
    <location>
        <begin position="281"/>
        <end position="355"/>
    </location>
</feature>
<feature type="signal peptide" evidence="2">
    <location>
        <begin position="1"/>
        <end position="17"/>
    </location>
</feature>
<keyword evidence="4" id="KW-1185">Reference proteome</keyword>
<organism evidence="3 4">
    <name type="scientific">Phlebiopsis gigantea (strain 11061_1 CR5-6)</name>
    <name type="common">White-rot fungus</name>
    <name type="synonym">Peniophora gigantea</name>
    <dbReference type="NCBI Taxonomy" id="745531"/>
    <lineage>
        <taxon>Eukaryota</taxon>
        <taxon>Fungi</taxon>
        <taxon>Dikarya</taxon>
        <taxon>Basidiomycota</taxon>
        <taxon>Agaricomycotina</taxon>
        <taxon>Agaricomycetes</taxon>
        <taxon>Polyporales</taxon>
        <taxon>Phanerochaetaceae</taxon>
        <taxon>Phlebiopsis</taxon>
    </lineage>
</organism>
<protein>
    <recommendedName>
        <fullName evidence="5">Carbohydrate-binding module family 13 protein</fullName>
    </recommendedName>
</protein>
<dbReference type="HOGENOM" id="CLU_036093_1_0_1"/>
<dbReference type="STRING" id="745531.A0A0C3NHR7"/>
<sequence>MYLTVLAALALPVLARAQTYSATYLPSNAPAKSEQGQTGTNQCGSGSSQSSMCQNVYINAVDDFCVFAPPEPGPDSVIGNTERIEVSWCVKPGYGTRVMPEGTITGAHFVQTPDYVQVTGVGDLTRINIPKGDEGGELDPHGADGNGNPIGGLVFSSAFGQVQQLHEWTNFVAYNEFCIRGCKDGSKAPGLCQHIYDVLGCAWNMPGNYDAGVFENCKGDTGLPMGVYGTSTFHQGDPVTPSAHPAPSSSLCTPLGTIGNIAQGTSSASVASTSSAVVSSSLPSSSPAASSPASSGVASASGSTSGSASSAPSSGSSTATASRSSGATSGATSGSSAGSSSGTPSATGAASSAHRASRVEWEAVALVLGVVGGTMLI</sequence>
<evidence type="ECO:0000256" key="1">
    <source>
        <dbReference type="SAM" id="MobiDB-lite"/>
    </source>
</evidence>
<keyword evidence="2" id="KW-0732">Signal</keyword>
<evidence type="ECO:0000313" key="4">
    <source>
        <dbReference type="Proteomes" id="UP000053257"/>
    </source>
</evidence>
<name>A0A0C3NHR7_PHLG1</name>
<gene>
    <name evidence="3" type="ORF">PHLGIDRAFT_31398</name>
</gene>
<feature type="compositionally biased region" description="Low complexity" evidence="1">
    <location>
        <begin position="281"/>
        <end position="353"/>
    </location>
</feature>
<dbReference type="EMBL" id="KN840577">
    <property type="protein sequence ID" value="KIP04374.1"/>
    <property type="molecule type" value="Genomic_DNA"/>
</dbReference>
<evidence type="ECO:0000313" key="3">
    <source>
        <dbReference type="EMBL" id="KIP04374.1"/>
    </source>
</evidence>
<evidence type="ECO:0000256" key="2">
    <source>
        <dbReference type="SAM" id="SignalP"/>
    </source>
</evidence>
<proteinExistence type="predicted"/>
<accession>A0A0C3NHR7</accession>
<dbReference type="OrthoDB" id="2564904at2759"/>
<evidence type="ECO:0008006" key="5">
    <source>
        <dbReference type="Google" id="ProtNLM"/>
    </source>
</evidence>
<reference evidence="3 4" key="1">
    <citation type="journal article" date="2014" name="PLoS Genet.">
        <title>Analysis of the Phlebiopsis gigantea genome, transcriptome and secretome provides insight into its pioneer colonization strategies of wood.</title>
        <authorList>
            <person name="Hori C."/>
            <person name="Ishida T."/>
            <person name="Igarashi K."/>
            <person name="Samejima M."/>
            <person name="Suzuki H."/>
            <person name="Master E."/>
            <person name="Ferreira P."/>
            <person name="Ruiz-Duenas F.J."/>
            <person name="Held B."/>
            <person name="Canessa P."/>
            <person name="Larrondo L.F."/>
            <person name="Schmoll M."/>
            <person name="Druzhinina I.S."/>
            <person name="Kubicek C.P."/>
            <person name="Gaskell J.A."/>
            <person name="Kersten P."/>
            <person name="St John F."/>
            <person name="Glasner J."/>
            <person name="Sabat G."/>
            <person name="Splinter BonDurant S."/>
            <person name="Syed K."/>
            <person name="Yadav J."/>
            <person name="Mgbeahuruike A.C."/>
            <person name="Kovalchuk A."/>
            <person name="Asiegbu F.O."/>
            <person name="Lackner G."/>
            <person name="Hoffmeister D."/>
            <person name="Rencoret J."/>
            <person name="Gutierrez A."/>
            <person name="Sun H."/>
            <person name="Lindquist E."/>
            <person name="Barry K."/>
            <person name="Riley R."/>
            <person name="Grigoriev I.V."/>
            <person name="Henrissat B."/>
            <person name="Kues U."/>
            <person name="Berka R.M."/>
            <person name="Martinez A.T."/>
            <person name="Covert S.F."/>
            <person name="Blanchette R.A."/>
            <person name="Cullen D."/>
        </authorList>
    </citation>
    <scope>NUCLEOTIDE SEQUENCE [LARGE SCALE GENOMIC DNA]</scope>
    <source>
        <strain evidence="3 4">11061_1 CR5-6</strain>
    </source>
</reference>
<dbReference type="AlphaFoldDB" id="A0A0C3NHR7"/>